<gene>
    <name evidence="1" type="ORF">DPEC_G00306860</name>
</gene>
<protein>
    <submittedName>
        <fullName evidence="1">Uncharacterized protein</fullName>
    </submittedName>
</protein>
<keyword evidence="2" id="KW-1185">Reference proteome</keyword>
<dbReference type="EMBL" id="CM055756">
    <property type="protein sequence ID" value="KAJ7989662.1"/>
    <property type="molecule type" value="Genomic_DNA"/>
</dbReference>
<evidence type="ECO:0000313" key="2">
    <source>
        <dbReference type="Proteomes" id="UP001157502"/>
    </source>
</evidence>
<organism evidence="1 2">
    <name type="scientific">Dallia pectoralis</name>
    <name type="common">Alaska blackfish</name>
    <dbReference type="NCBI Taxonomy" id="75939"/>
    <lineage>
        <taxon>Eukaryota</taxon>
        <taxon>Metazoa</taxon>
        <taxon>Chordata</taxon>
        <taxon>Craniata</taxon>
        <taxon>Vertebrata</taxon>
        <taxon>Euteleostomi</taxon>
        <taxon>Actinopterygii</taxon>
        <taxon>Neopterygii</taxon>
        <taxon>Teleostei</taxon>
        <taxon>Protacanthopterygii</taxon>
        <taxon>Esociformes</taxon>
        <taxon>Umbridae</taxon>
        <taxon>Dallia</taxon>
    </lineage>
</organism>
<evidence type="ECO:0000313" key="1">
    <source>
        <dbReference type="EMBL" id="KAJ7989662.1"/>
    </source>
</evidence>
<name>A0ACC2FE93_DALPE</name>
<accession>A0ACC2FE93</accession>
<proteinExistence type="predicted"/>
<dbReference type="Proteomes" id="UP001157502">
    <property type="component" value="Chromosome 29"/>
</dbReference>
<sequence>MDLIGHWSLVVLVIFIQSVCCDIGLDQSPHQVKNPGDPVKLSCKTSGFEMTSAYMSWIRQKPGKGLEWIGRINCGSGSEPDYADSLKDQFTLTEDVPTSTQFLEAKNLRAEDSAVYYCARDTLLWRLVKQLYKNIDIT</sequence>
<comment type="caution">
    <text evidence="1">The sequence shown here is derived from an EMBL/GenBank/DDBJ whole genome shotgun (WGS) entry which is preliminary data.</text>
</comment>
<reference evidence="1" key="1">
    <citation type="submission" date="2021-05" db="EMBL/GenBank/DDBJ databases">
        <authorList>
            <person name="Pan Q."/>
            <person name="Jouanno E."/>
            <person name="Zahm M."/>
            <person name="Klopp C."/>
            <person name="Cabau C."/>
            <person name="Louis A."/>
            <person name="Berthelot C."/>
            <person name="Parey E."/>
            <person name="Roest Crollius H."/>
            <person name="Montfort J."/>
            <person name="Robinson-Rechavi M."/>
            <person name="Bouchez O."/>
            <person name="Lampietro C."/>
            <person name="Lopez Roques C."/>
            <person name="Donnadieu C."/>
            <person name="Postlethwait J."/>
            <person name="Bobe J."/>
            <person name="Dillon D."/>
            <person name="Chandos A."/>
            <person name="von Hippel F."/>
            <person name="Guiguen Y."/>
        </authorList>
    </citation>
    <scope>NUCLEOTIDE SEQUENCE</scope>
    <source>
        <strain evidence="1">YG-Jan2019</strain>
    </source>
</reference>